<reference evidence="3 4" key="1">
    <citation type="submission" date="2016-11" db="EMBL/GenBank/DDBJ databases">
        <authorList>
            <person name="Jaros S."/>
            <person name="Januszkiewicz K."/>
            <person name="Wedrychowicz H."/>
        </authorList>
    </citation>
    <scope>NUCLEOTIDE SEQUENCE [LARGE SCALE GENOMIC DNA]</scope>
    <source>
        <strain evidence="3 4">DSM 21864</strain>
    </source>
</reference>
<keyword evidence="4" id="KW-1185">Reference proteome</keyword>
<keyword evidence="1" id="KW-0812">Transmembrane</keyword>
<evidence type="ECO:0000259" key="2">
    <source>
        <dbReference type="Pfam" id="PF12791"/>
    </source>
</evidence>
<dbReference type="AlphaFoldDB" id="A0A1M6MS95"/>
<proteinExistence type="predicted"/>
<dbReference type="Proteomes" id="UP000184080">
    <property type="component" value="Unassembled WGS sequence"/>
</dbReference>
<keyword evidence="1" id="KW-1133">Transmembrane helix</keyword>
<dbReference type="InterPro" id="IPR024449">
    <property type="entry name" value="Anti-sigma_RsgI_N"/>
</dbReference>
<protein>
    <recommendedName>
        <fullName evidence="2">RsgI N-terminal anti-sigma domain-containing protein</fullName>
    </recommendedName>
</protein>
<keyword evidence="1" id="KW-0472">Membrane</keyword>
<evidence type="ECO:0000256" key="1">
    <source>
        <dbReference type="SAM" id="Phobius"/>
    </source>
</evidence>
<evidence type="ECO:0000313" key="3">
    <source>
        <dbReference type="EMBL" id="SHJ86269.1"/>
    </source>
</evidence>
<evidence type="ECO:0000313" key="4">
    <source>
        <dbReference type="Proteomes" id="UP000184080"/>
    </source>
</evidence>
<dbReference type="EMBL" id="FQZO01000009">
    <property type="protein sequence ID" value="SHJ86269.1"/>
    <property type="molecule type" value="Genomic_DNA"/>
</dbReference>
<dbReference type="RefSeq" id="WP_073011287.1">
    <property type="nucleotide sequence ID" value="NZ_FQZO01000009.1"/>
</dbReference>
<dbReference type="OrthoDB" id="9800626at2"/>
<accession>A0A1M6MS95</accession>
<feature type="transmembrane region" description="Helical" evidence="1">
    <location>
        <begin position="56"/>
        <end position="76"/>
    </location>
</feature>
<organism evidence="3 4">
    <name type="scientific">Clostridium amylolyticum</name>
    <dbReference type="NCBI Taxonomy" id="1121298"/>
    <lineage>
        <taxon>Bacteria</taxon>
        <taxon>Bacillati</taxon>
        <taxon>Bacillota</taxon>
        <taxon>Clostridia</taxon>
        <taxon>Eubacteriales</taxon>
        <taxon>Clostridiaceae</taxon>
        <taxon>Clostridium</taxon>
    </lineage>
</organism>
<dbReference type="Pfam" id="PF12791">
    <property type="entry name" value="RsgI_N"/>
    <property type="match status" value="1"/>
</dbReference>
<name>A0A1M6MS95_9CLOT</name>
<sequence length="77" mass="9034">MNKEGIVMEIQKDKVGILTCEYEFIYVSYSSFPPSLGSYYTGKIIKKNLFDKLKRLLIIAFMLVFLMVLSIITYYYP</sequence>
<gene>
    <name evidence="3" type="ORF">SAMN05444401_4099</name>
</gene>
<feature type="domain" description="RsgI N-terminal anti-sigma" evidence="2">
    <location>
        <begin position="1"/>
        <end position="30"/>
    </location>
</feature>